<evidence type="ECO:0000256" key="4">
    <source>
        <dbReference type="ARBA" id="ARBA00022692"/>
    </source>
</evidence>
<dbReference type="InterPro" id="IPR035906">
    <property type="entry name" value="MetI-like_sf"/>
</dbReference>
<evidence type="ECO:0000313" key="9">
    <source>
        <dbReference type="EMBL" id="RED64407.1"/>
    </source>
</evidence>
<protein>
    <submittedName>
        <fullName evidence="9">Multiple sugar transport system permease protein/putative aldouronate transport system permease protein</fullName>
    </submittedName>
</protein>
<organism evidence="9 10">
    <name type="scientific">Cohnella phaseoli</name>
    <dbReference type="NCBI Taxonomy" id="456490"/>
    <lineage>
        <taxon>Bacteria</taxon>
        <taxon>Bacillati</taxon>
        <taxon>Bacillota</taxon>
        <taxon>Bacilli</taxon>
        <taxon>Bacillales</taxon>
        <taxon>Paenibacillaceae</taxon>
        <taxon>Cohnella</taxon>
    </lineage>
</organism>
<evidence type="ECO:0000256" key="3">
    <source>
        <dbReference type="ARBA" id="ARBA00022475"/>
    </source>
</evidence>
<dbReference type="Pfam" id="PF00528">
    <property type="entry name" value="BPD_transp_1"/>
    <property type="match status" value="1"/>
</dbReference>
<keyword evidence="9" id="KW-0762">Sugar transport</keyword>
<accession>A0A3D9IRW1</accession>
<dbReference type="Proteomes" id="UP000256977">
    <property type="component" value="Unassembled WGS sequence"/>
</dbReference>
<name>A0A3D9IRW1_9BACL</name>
<keyword evidence="3" id="KW-1003">Cell membrane</keyword>
<dbReference type="PROSITE" id="PS50928">
    <property type="entry name" value="ABC_TM1"/>
    <property type="match status" value="1"/>
</dbReference>
<dbReference type="PANTHER" id="PTHR43744:SF9">
    <property type="entry name" value="POLYGALACTURONAN_RHAMNOGALACTURONAN TRANSPORT SYSTEM PERMEASE PROTEIN YTCP"/>
    <property type="match status" value="1"/>
</dbReference>
<feature type="domain" description="ABC transmembrane type-1" evidence="8">
    <location>
        <begin position="82"/>
        <end position="279"/>
    </location>
</feature>
<dbReference type="CDD" id="cd06261">
    <property type="entry name" value="TM_PBP2"/>
    <property type="match status" value="1"/>
</dbReference>
<dbReference type="AlphaFoldDB" id="A0A3D9IRW1"/>
<comment type="caution">
    <text evidence="9">The sequence shown here is derived from an EMBL/GenBank/DDBJ whole genome shotgun (WGS) entry which is preliminary data.</text>
</comment>
<evidence type="ECO:0000256" key="6">
    <source>
        <dbReference type="ARBA" id="ARBA00023136"/>
    </source>
</evidence>
<keyword evidence="10" id="KW-1185">Reference proteome</keyword>
<feature type="transmembrane region" description="Helical" evidence="7">
    <location>
        <begin position="149"/>
        <end position="170"/>
    </location>
</feature>
<feature type="transmembrane region" description="Helical" evidence="7">
    <location>
        <begin position="265"/>
        <end position="285"/>
    </location>
</feature>
<proteinExistence type="inferred from homology"/>
<feature type="transmembrane region" description="Helical" evidence="7">
    <location>
        <begin position="118"/>
        <end position="143"/>
    </location>
</feature>
<dbReference type="EMBL" id="QRDZ01000023">
    <property type="protein sequence ID" value="RED64407.1"/>
    <property type="molecule type" value="Genomic_DNA"/>
</dbReference>
<comment type="subcellular location">
    <subcellularLocation>
        <location evidence="1 7">Cell membrane</location>
        <topology evidence="1 7">Multi-pass membrane protein</topology>
    </subcellularLocation>
</comment>
<dbReference type="GO" id="GO:0005886">
    <property type="term" value="C:plasma membrane"/>
    <property type="evidence" value="ECO:0007669"/>
    <property type="project" value="UniProtKB-SubCell"/>
</dbReference>
<dbReference type="Gene3D" id="1.10.3720.10">
    <property type="entry name" value="MetI-like"/>
    <property type="match status" value="1"/>
</dbReference>
<evidence type="ECO:0000313" key="10">
    <source>
        <dbReference type="Proteomes" id="UP000256977"/>
    </source>
</evidence>
<keyword evidence="5 7" id="KW-1133">Transmembrane helix</keyword>
<comment type="similarity">
    <text evidence="7">Belongs to the binding-protein-dependent transport system permease family.</text>
</comment>
<sequence length="300" mass="33829">MFYMTAALKTKPTTGDRLLAIAVYAIIIAFALACLIPFWLVFLNSFAEESVLQTEGYKLWIDSFHLDAYRFVLAGKQVAKSYGVTVFVTVVGTASALLLTSTYAYVLSHRRVKYRNVLSFLTYFTMIFGAGLVGFYMLMVSWLHLKDSIWAMILPYLLNPFYAFILVAFFRNLPYEIYESATVDGVGDFRIFFRIVWPISTPALATVGLFYALQFWNDWWLSLLFIDDRDLHSLQMMIRQLMSSVSAASYVGGGTAYVSQPPTEGVKLATVCLTIGPIVLLYPYVQRHFVQGLTIGAVKG</sequence>
<evidence type="ECO:0000256" key="2">
    <source>
        <dbReference type="ARBA" id="ARBA00022448"/>
    </source>
</evidence>
<evidence type="ECO:0000256" key="7">
    <source>
        <dbReference type="RuleBase" id="RU363032"/>
    </source>
</evidence>
<feature type="transmembrane region" description="Helical" evidence="7">
    <location>
        <begin position="191"/>
        <end position="216"/>
    </location>
</feature>
<evidence type="ECO:0000259" key="8">
    <source>
        <dbReference type="PROSITE" id="PS50928"/>
    </source>
</evidence>
<feature type="transmembrane region" description="Helical" evidence="7">
    <location>
        <begin position="82"/>
        <end position="106"/>
    </location>
</feature>
<evidence type="ECO:0000256" key="5">
    <source>
        <dbReference type="ARBA" id="ARBA00022989"/>
    </source>
</evidence>
<keyword evidence="2 7" id="KW-0813">Transport</keyword>
<feature type="transmembrane region" description="Helical" evidence="7">
    <location>
        <begin position="21"/>
        <end position="42"/>
    </location>
</feature>
<keyword evidence="4 7" id="KW-0812">Transmembrane</keyword>
<gene>
    <name evidence="9" type="ORF">DFP98_12379</name>
</gene>
<reference evidence="9 10" key="1">
    <citation type="submission" date="2018-07" db="EMBL/GenBank/DDBJ databases">
        <title>Genomic Encyclopedia of Type Strains, Phase III (KMG-III): the genomes of soil and plant-associated and newly described type strains.</title>
        <authorList>
            <person name="Whitman W."/>
        </authorList>
    </citation>
    <scope>NUCLEOTIDE SEQUENCE [LARGE SCALE GENOMIC DNA]</scope>
    <source>
        <strain evidence="9 10">CECT 7287</strain>
    </source>
</reference>
<dbReference type="PANTHER" id="PTHR43744">
    <property type="entry name" value="ABC TRANSPORTER PERMEASE PROTEIN MG189-RELATED-RELATED"/>
    <property type="match status" value="1"/>
</dbReference>
<dbReference type="InterPro" id="IPR000515">
    <property type="entry name" value="MetI-like"/>
</dbReference>
<keyword evidence="6 7" id="KW-0472">Membrane</keyword>
<dbReference type="SUPFAM" id="SSF161098">
    <property type="entry name" value="MetI-like"/>
    <property type="match status" value="1"/>
</dbReference>
<evidence type="ECO:0000256" key="1">
    <source>
        <dbReference type="ARBA" id="ARBA00004651"/>
    </source>
</evidence>
<dbReference type="GO" id="GO:0055085">
    <property type="term" value="P:transmembrane transport"/>
    <property type="evidence" value="ECO:0007669"/>
    <property type="project" value="InterPro"/>
</dbReference>